<dbReference type="PROSITE" id="PS00036">
    <property type="entry name" value="BZIP_BASIC"/>
    <property type="match status" value="1"/>
</dbReference>
<dbReference type="InterPro" id="IPR004827">
    <property type="entry name" value="bZIP"/>
</dbReference>
<sequence>MSFPSTGKGLFRPQPGAITSLGSEAGASTPSRYILEAGDYSFTPDLGEFSEMNPFETSFHKSSAQNLAKPGLSTGMTYPPDKLPALVTPSASALPADLALSQPGPNAATSASPSYTLGQSMPITSTLLPLDNTQPLNLATEQRAIAGILPDTQSTVLPTHEPPRPMGVATTVNAAAVLGMNVPESMAAPVLQTATVVTENATQLQPDPATPNTGSSRKGAKPGRKRENDKNGSVDSSTGLPNKKAARRGADRQSGRKPVGGNDSITSSSTTSPVSIHSSIQSNTAPRPSQSSISSVHSTDATGESFEQSGDAEEKRQRFLERNRIAASKCRQKKKQWIENLKQQSEEVTQRNKHLSYLVRQLKDEVQILKAQLLAHRNCDSSDIQQYLKNNGQLNSMASLPVGNNSVLMNPTRAISQSLTDNANGGPIIHPNLVDTTSSHIPVTRQAFM</sequence>
<comment type="caution">
    <text evidence="8">The sequence shown here is derived from an EMBL/GenBank/DDBJ whole genome shotgun (WGS) entry which is preliminary data.</text>
</comment>
<dbReference type="CDD" id="cd14687">
    <property type="entry name" value="bZIP_ATF2"/>
    <property type="match status" value="1"/>
</dbReference>
<proteinExistence type="predicted"/>
<dbReference type="SUPFAM" id="SSF57959">
    <property type="entry name" value="Leucine zipper domain"/>
    <property type="match status" value="1"/>
</dbReference>
<gene>
    <name evidence="8" type="ORF">IWQ62_003240</name>
</gene>
<evidence type="ECO:0000313" key="8">
    <source>
        <dbReference type="EMBL" id="KAJ1963368.1"/>
    </source>
</evidence>
<dbReference type="Proteomes" id="UP001150925">
    <property type="component" value="Unassembled WGS sequence"/>
</dbReference>
<dbReference type="SMART" id="SM00338">
    <property type="entry name" value="BRLZ"/>
    <property type="match status" value="1"/>
</dbReference>
<keyword evidence="2" id="KW-0805">Transcription regulation</keyword>
<comment type="subcellular location">
    <subcellularLocation>
        <location evidence="1">Nucleus</location>
    </subcellularLocation>
</comment>
<dbReference type="OrthoDB" id="295274at2759"/>
<reference evidence="8" key="1">
    <citation type="submission" date="2022-07" db="EMBL/GenBank/DDBJ databases">
        <title>Phylogenomic reconstructions and comparative analyses of Kickxellomycotina fungi.</title>
        <authorList>
            <person name="Reynolds N.K."/>
            <person name="Stajich J.E."/>
            <person name="Barry K."/>
            <person name="Grigoriev I.V."/>
            <person name="Crous P."/>
            <person name="Smith M.E."/>
        </authorList>
    </citation>
    <scope>NUCLEOTIDE SEQUENCE</scope>
    <source>
        <strain evidence="8">RSA 1196</strain>
    </source>
</reference>
<evidence type="ECO:0000256" key="3">
    <source>
        <dbReference type="ARBA" id="ARBA00023125"/>
    </source>
</evidence>
<feature type="compositionally biased region" description="Polar residues" evidence="6">
    <location>
        <begin position="202"/>
        <end position="216"/>
    </location>
</feature>
<dbReference type="InterPro" id="IPR046347">
    <property type="entry name" value="bZIP_sf"/>
</dbReference>
<keyword evidence="4" id="KW-0804">Transcription</keyword>
<feature type="region of interest" description="Disordered" evidence="6">
    <location>
        <begin position="1"/>
        <end position="25"/>
    </location>
</feature>
<dbReference type="AlphaFoldDB" id="A0A9W8AP15"/>
<keyword evidence="9" id="KW-1185">Reference proteome</keyword>
<evidence type="ECO:0000256" key="6">
    <source>
        <dbReference type="SAM" id="MobiDB-lite"/>
    </source>
</evidence>
<dbReference type="EMBL" id="JANBPY010000834">
    <property type="protein sequence ID" value="KAJ1963368.1"/>
    <property type="molecule type" value="Genomic_DNA"/>
</dbReference>
<protein>
    <recommendedName>
        <fullName evidence="7">BZIP domain-containing protein</fullName>
    </recommendedName>
</protein>
<feature type="compositionally biased region" description="Low complexity" evidence="6">
    <location>
        <begin position="264"/>
        <end position="280"/>
    </location>
</feature>
<dbReference type="GO" id="GO:0003700">
    <property type="term" value="F:DNA-binding transcription factor activity"/>
    <property type="evidence" value="ECO:0007669"/>
    <property type="project" value="InterPro"/>
</dbReference>
<keyword evidence="5" id="KW-0539">Nucleus</keyword>
<name>A0A9W8AP15_9FUNG</name>
<evidence type="ECO:0000256" key="4">
    <source>
        <dbReference type="ARBA" id="ARBA00023163"/>
    </source>
</evidence>
<keyword evidence="3" id="KW-0238">DNA-binding</keyword>
<dbReference type="GO" id="GO:0003677">
    <property type="term" value="F:DNA binding"/>
    <property type="evidence" value="ECO:0007669"/>
    <property type="project" value="UniProtKB-KW"/>
</dbReference>
<accession>A0A9W8AP15</accession>
<feature type="region of interest" description="Disordered" evidence="6">
    <location>
        <begin position="202"/>
        <end position="315"/>
    </location>
</feature>
<dbReference type="GO" id="GO:0005634">
    <property type="term" value="C:nucleus"/>
    <property type="evidence" value="ECO:0007669"/>
    <property type="project" value="UniProtKB-SubCell"/>
</dbReference>
<feature type="domain" description="BZIP" evidence="7">
    <location>
        <begin position="313"/>
        <end position="376"/>
    </location>
</feature>
<evidence type="ECO:0000256" key="1">
    <source>
        <dbReference type="ARBA" id="ARBA00004123"/>
    </source>
</evidence>
<dbReference type="PANTHER" id="PTHR19304">
    <property type="entry name" value="CYCLIC-AMP RESPONSE ELEMENT BINDING PROTEIN"/>
    <property type="match status" value="1"/>
</dbReference>
<evidence type="ECO:0000259" key="7">
    <source>
        <dbReference type="PROSITE" id="PS50217"/>
    </source>
</evidence>
<dbReference type="Pfam" id="PF00170">
    <property type="entry name" value="bZIP_1"/>
    <property type="match status" value="1"/>
</dbReference>
<dbReference type="InterPro" id="IPR051027">
    <property type="entry name" value="bZIP_transcription_factors"/>
</dbReference>
<organism evidence="8 9">
    <name type="scientific">Dispira parvispora</name>
    <dbReference type="NCBI Taxonomy" id="1520584"/>
    <lineage>
        <taxon>Eukaryota</taxon>
        <taxon>Fungi</taxon>
        <taxon>Fungi incertae sedis</taxon>
        <taxon>Zoopagomycota</taxon>
        <taxon>Kickxellomycotina</taxon>
        <taxon>Dimargaritomycetes</taxon>
        <taxon>Dimargaritales</taxon>
        <taxon>Dimargaritaceae</taxon>
        <taxon>Dispira</taxon>
    </lineage>
</organism>
<feature type="compositionally biased region" description="Polar residues" evidence="6">
    <location>
        <begin position="281"/>
        <end position="308"/>
    </location>
</feature>
<evidence type="ECO:0000313" key="9">
    <source>
        <dbReference type="Proteomes" id="UP001150925"/>
    </source>
</evidence>
<evidence type="ECO:0000256" key="5">
    <source>
        <dbReference type="ARBA" id="ARBA00023242"/>
    </source>
</evidence>
<dbReference type="FunFam" id="1.20.5.170:FF:000010">
    <property type="entry name" value="Cyclic AMP-dependent transcription factor ATF-2"/>
    <property type="match status" value="1"/>
</dbReference>
<evidence type="ECO:0000256" key="2">
    <source>
        <dbReference type="ARBA" id="ARBA00023015"/>
    </source>
</evidence>
<dbReference type="PROSITE" id="PS50217">
    <property type="entry name" value="BZIP"/>
    <property type="match status" value="1"/>
</dbReference>
<dbReference type="Gene3D" id="1.20.5.170">
    <property type="match status" value="1"/>
</dbReference>